<evidence type="ECO:0000256" key="5">
    <source>
        <dbReference type="ARBA" id="ARBA00022989"/>
    </source>
</evidence>
<dbReference type="NCBIfam" id="NF006583">
    <property type="entry name" value="PRK09109.1"/>
    <property type="match status" value="1"/>
</dbReference>
<feature type="transmembrane region" description="Helical" evidence="8">
    <location>
        <begin position="181"/>
        <end position="203"/>
    </location>
</feature>
<dbReference type="InterPro" id="IPR002898">
    <property type="entry name" value="MotA_ExbB_proton_chnl"/>
</dbReference>
<keyword evidence="7" id="KW-0813">Transport</keyword>
<keyword evidence="12" id="KW-1185">Reference proteome</keyword>
<feature type="transmembrane region" description="Helical" evidence="8">
    <location>
        <begin position="29"/>
        <end position="49"/>
    </location>
</feature>
<sequence length="249" mass="27269">MDRASLIGIILVVTGILSGQLLEGGQLSSLVQPAAFVIVVVSTIGAVLLQSRMSTFIRGIKLLKWIVLLPEDKSRKNVQDALVWSVVARREGFLSLERYIDSVKDPFIEKGLKLVVDGIDPERIKDVLDVDISFYEMEQRQAIKIWDAAGGYAPTIGILGAVLGLIHVMENLTDPSKLGSGIAVAFVATIYGVGLANLFFLPIANKLKEIVGKEVVRREMLADIFYSIAQGDSPRIVEERLSNHKSKVI</sequence>
<evidence type="ECO:0000259" key="10">
    <source>
        <dbReference type="Pfam" id="PF20560"/>
    </source>
</evidence>
<comment type="caution">
    <text evidence="11">The sequence shown here is derived from an EMBL/GenBank/DDBJ whole genome shotgun (WGS) entry which is preliminary data.</text>
</comment>
<keyword evidence="11" id="KW-0282">Flagellum</keyword>
<keyword evidence="11" id="KW-0966">Cell projection</keyword>
<feature type="domain" description="Motility protein A N-terminal" evidence="10">
    <location>
        <begin position="6"/>
        <end position="66"/>
    </location>
</feature>
<keyword evidence="2" id="KW-1003">Cell membrane</keyword>
<evidence type="ECO:0000256" key="6">
    <source>
        <dbReference type="ARBA" id="ARBA00023136"/>
    </source>
</evidence>
<dbReference type="Pfam" id="PF01618">
    <property type="entry name" value="MotA_ExbB"/>
    <property type="match status" value="1"/>
</dbReference>
<evidence type="ECO:0000256" key="7">
    <source>
        <dbReference type="RuleBase" id="RU004057"/>
    </source>
</evidence>
<keyword evidence="3 8" id="KW-0812">Transmembrane</keyword>
<dbReference type="Proteomes" id="UP000620127">
    <property type="component" value="Unassembled WGS sequence"/>
</dbReference>
<organism evidence="11 12">
    <name type="scientific">Undibacterium macrobrachii</name>
    <dbReference type="NCBI Taxonomy" id="1119058"/>
    <lineage>
        <taxon>Bacteria</taxon>
        <taxon>Pseudomonadati</taxon>
        <taxon>Pseudomonadota</taxon>
        <taxon>Betaproteobacteria</taxon>
        <taxon>Burkholderiales</taxon>
        <taxon>Oxalobacteraceae</taxon>
        <taxon>Undibacterium</taxon>
    </lineage>
</organism>
<accession>A0ABQ2X5N2</accession>
<keyword evidence="6 8" id="KW-0472">Membrane</keyword>
<dbReference type="InterPro" id="IPR046786">
    <property type="entry name" value="MotA_N"/>
</dbReference>
<comment type="similarity">
    <text evidence="7">Belongs to the exbB/tolQ family.</text>
</comment>
<name>A0ABQ2X5N2_9BURK</name>
<keyword evidence="11" id="KW-0969">Cilium</keyword>
<feature type="transmembrane region" description="Helical" evidence="8">
    <location>
        <begin position="149"/>
        <end position="169"/>
    </location>
</feature>
<dbReference type="PANTHER" id="PTHR30433">
    <property type="entry name" value="CHEMOTAXIS PROTEIN MOTA"/>
    <property type="match status" value="1"/>
</dbReference>
<reference evidence="12" key="1">
    <citation type="journal article" date="2019" name="Int. J. Syst. Evol. Microbiol.">
        <title>The Global Catalogue of Microorganisms (GCM) 10K type strain sequencing project: providing services to taxonomists for standard genome sequencing and annotation.</title>
        <authorList>
            <consortium name="The Broad Institute Genomics Platform"/>
            <consortium name="The Broad Institute Genome Sequencing Center for Infectious Disease"/>
            <person name="Wu L."/>
            <person name="Ma J."/>
        </authorList>
    </citation>
    <scope>NUCLEOTIDE SEQUENCE [LARGE SCALE GENOMIC DNA]</scope>
    <source>
        <strain evidence="12">KCTC 23916</strain>
    </source>
</reference>
<evidence type="ECO:0000259" key="9">
    <source>
        <dbReference type="Pfam" id="PF01618"/>
    </source>
</evidence>
<keyword evidence="7" id="KW-0653">Protein transport</keyword>
<evidence type="ECO:0000256" key="1">
    <source>
        <dbReference type="ARBA" id="ARBA00004651"/>
    </source>
</evidence>
<dbReference type="RefSeq" id="WP_189344298.1">
    <property type="nucleotide sequence ID" value="NZ_BMYT01000001.1"/>
</dbReference>
<dbReference type="InterPro" id="IPR047055">
    <property type="entry name" value="MotA-like"/>
</dbReference>
<dbReference type="Pfam" id="PF20560">
    <property type="entry name" value="MotA_N"/>
    <property type="match status" value="1"/>
</dbReference>
<evidence type="ECO:0000313" key="11">
    <source>
        <dbReference type="EMBL" id="GGX00961.1"/>
    </source>
</evidence>
<evidence type="ECO:0000256" key="2">
    <source>
        <dbReference type="ARBA" id="ARBA00022475"/>
    </source>
</evidence>
<keyword evidence="5 8" id="KW-1133">Transmembrane helix</keyword>
<dbReference type="PANTHER" id="PTHR30433:SF3">
    <property type="entry name" value="MOTILITY PROTEIN A"/>
    <property type="match status" value="1"/>
</dbReference>
<comment type="subcellular location">
    <subcellularLocation>
        <location evidence="1">Cell membrane</location>
        <topology evidence="1">Multi-pass membrane protein</topology>
    </subcellularLocation>
    <subcellularLocation>
        <location evidence="7">Membrane</location>
        <topology evidence="7">Multi-pass membrane protein</topology>
    </subcellularLocation>
</comment>
<protein>
    <submittedName>
        <fullName evidence="11">Flagellar motor protein</fullName>
    </submittedName>
</protein>
<evidence type="ECO:0000256" key="8">
    <source>
        <dbReference type="SAM" id="Phobius"/>
    </source>
</evidence>
<evidence type="ECO:0000256" key="3">
    <source>
        <dbReference type="ARBA" id="ARBA00022692"/>
    </source>
</evidence>
<dbReference type="EMBL" id="BMYT01000001">
    <property type="protein sequence ID" value="GGX00961.1"/>
    <property type="molecule type" value="Genomic_DNA"/>
</dbReference>
<evidence type="ECO:0000256" key="4">
    <source>
        <dbReference type="ARBA" id="ARBA00022779"/>
    </source>
</evidence>
<keyword evidence="4" id="KW-0283">Flagellar rotation</keyword>
<evidence type="ECO:0000313" key="12">
    <source>
        <dbReference type="Proteomes" id="UP000620127"/>
    </source>
</evidence>
<proteinExistence type="inferred from homology"/>
<gene>
    <name evidence="11" type="primary">motA-1</name>
    <name evidence="11" type="ORF">GCM10011282_03600</name>
</gene>
<feature type="domain" description="MotA/TolQ/ExbB proton channel" evidence="9">
    <location>
        <begin position="101"/>
        <end position="220"/>
    </location>
</feature>